<sequence length="175" mass="19683">MKNDKLFLLTTLLLSLFVISCSSEQNEQTNSQAEVEVEPAPDFEVTTIDGETISLESSLDEGKPVVIYFTASWCPICAQNWPVLSEVYPEFEDRLTLVAISIDPTDDEDTIRKLAEEEGFRFPATKGIPDIMMDYGVDSQATTVGVNRDGNIEFRRNKVALSADEYRELFTRLVD</sequence>
<proteinExistence type="predicted"/>
<feature type="signal peptide" evidence="1">
    <location>
        <begin position="1"/>
        <end position="23"/>
    </location>
</feature>
<gene>
    <name evidence="3" type="ORF">CWD77_10305</name>
</gene>
<dbReference type="PROSITE" id="PS51352">
    <property type="entry name" value="THIOREDOXIN_2"/>
    <property type="match status" value="1"/>
</dbReference>
<dbReference type="Pfam" id="PF00578">
    <property type="entry name" value="AhpC-TSA"/>
    <property type="match status" value="1"/>
</dbReference>
<dbReference type="CDD" id="cd02966">
    <property type="entry name" value="TlpA_like_family"/>
    <property type="match status" value="1"/>
</dbReference>
<dbReference type="PANTHER" id="PTHR42852:SF17">
    <property type="entry name" value="THIOREDOXIN-LIKE PROTEIN HI_1115"/>
    <property type="match status" value="1"/>
</dbReference>
<organism evidence="3 4">
    <name type="scientific">Rhodohalobacter barkolensis</name>
    <dbReference type="NCBI Taxonomy" id="2053187"/>
    <lineage>
        <taxon>Bacteria</taxon>
        <taxon>Pseudomonadati</taxon>
        <taxon>Balneolota</taxon>
        <taxon>Balneolia</taxon>
        <taxon>Balneolales</taxon>
        <taxon>Balneolaceae</taxon>
        <taxon>Rhodohalobacter</taxon>
    </lineage>
</organism>
<evidence type="ECO:0000313" key="4">
    <source>
        <dbReference type="Proteomes" id="UP000233398"/>
    </source>
</evidence>
<accession>A0A2N0VFS5</accession>
<dbReference type="GO" id="GO:0016491">
    <property type="term" value="F:oxidoreductase activity"/>
    <property type="evidence" value="ECO:0007669"/>
    <property type="project" value="InterPro"/>
</dbReference>
<dbReference type="RefSeq" id="WP_101073495.1">
    <property type="nucleotide sequence ID" value="NZ_PISP01000003.1"/>
</dbReference>
<comment type="caution">
    <text evidence="3">The sequence shown here is derived from an EMBL/GenBank/DDBJ whole genome shotgun (WGS) entry which is preliminary data.</text>
</comment>
<dbReference type="Gene3D" id="3.40.30.10">
    <property type="entry name" value="Glutaredoxin"/>
    <property type="match status" value="1"/>
</dbReference>
<dbReference type="OrthoDB" id="9815205at2"/>
<evidence type="ECO:0000256" key="1">
    <source>
        <dbReference type="SAM" id="SignalP"/>
    </source>
</evidence>
<feature type="chain" id="PRO_5014703018" description="Thioredoxin domain-containing protein" evidence="1">
    <location>
        <begin position="24"/>
        <end position="175"/>
    </location>
</feature>
<dbReference type="InterPro" id="IPR013766">
    <property type="entry name" value="Thioredoxin_domain"/>
</dbReference>
<evidence type="ECO:0000313" key="3">
    <source>
        <dbReference type="EMBL" id="PKD43020.1"/>
    </source>
</evidence>
<dbReference type="EMBL" id="PISP01000003">
    <property type="protein sequence ID" value="PKD43020.1"/>
    <property type="molecule type" value="Genomic_DNA"/>
</dbReference>
<dbReference type="Proteomes" id="UP000233398">
    <property type="component" value="Unassembled WGS sequence"/>
</dbReference>
<keyword evidence="1" id="KW-0732">Signal</keyword>
<evidence type="ECO:0000259" key="2">
    <source>
        <dbReference type="PROSITE" id="PS51352"/>
    </source>
</evidence>
<dbReference type="PROSITE" id="PS51257">
    <property type="entry name" value="PROKAR_LIPOPROTEIN"/>
    <property type="match status" value="1"/>
</dbReference>
<dbReference type="InterPro" id="IPR036249">
    <property type="entry name" value="Thioredoxin-like_sf"/>
</dbReference>
<protein>
    <recommendedName>
        <fullName evidence="2">Thioredoxin domain-containing protein</fullName>
    </recommendedName>
</protein>
<dbReference type="GO" id="GO:0016209">
    <property type="term" value="F:antioxidant activity"/>
    <property type="evidence" value="ECO:0007669"/>
    <property type="project" value="InterPro"/>
</dbReference>
<feature type="domain" description="Thioredoxin" evidence="2">
    <location>
        <begin position="34"/>
        <end position="175"/>
    </location>
</feature>
<dbReference type="AlphaFoldDB" id="A0A2N0VFS5"/>
<reference evidence="3 4" key="1">
    <citation type="submission" date="2017-11" db="EMBL/GenBank/DDBJ databases">
        <title>Rhodohalobacter 15182 sp. nov., isolated from a salt lake.</title>
        <authorList>
            <person name="Han S."/>
        </authorList>
    </citation>
    <scope>NUCLEOTIDE SEQUENCE [LARGE SCALE GENOMIC DNA]</scope>
    <source>
        <strain evidence="3 4">15182</strain>
    </source>
</reference>
<dbReference type="SUPFAM" id="SSF52833">
    <property type="entry name" value="Thioredoxin-like"/>
    <property type="match status" value="1"/>
</dbReference>
<keyword evidence="4" id="KW-1185">Reference proteome</keyword>
<dbReference type="PANTHER" id="PTHR42852">
    <property type="entry name" value="THIOL:DISULFIDE INTERCHANGE PROTEIN DSBE"/>
    <property type="match status" value="1"/>
</dbReference>
<name>A0A2N0VFS5_9BACT</name>
<dbReference type="InterPro" id="IPR000866">
    <property type="entry name" value="AhpC/TSA"/>
</dbReference>
<dbReference type="InterPro" id="IPR050553">
    <property type="entry name" value="Thioredoxin_ResA/DsbE_sf"/>
</dbReference>